<feature type="compositionally biased region" description="Polar residues" evidence="1">
    <location>
        <begin position="30"/>
        <end position="40"/>
    </location>
</feature>
<protein>
    <recommendedName>
        <fullName evidence="2">Baseplate structural protein Gp10 C-terminal domain-containing protein</fullName>
    </recommendedName>
</protein>
<dbReference type="Proteomes" id="UP000286147">
    <property type="component" value="Unassembled WGS sequence"/>
</dbReference>
<feature type="compositionally biased region" description="Polar residues" evidence="1">
    <location>
        <begin position="9"/>
        <end position="23"/>
    </location>
</feature>
<evidence type="ECO:0000259" key="2">
    <source>
        <dbReference type="Pfam" id="PF21939"/>
    </source>
</evidence>
<evidence type="ECO:0000313" key="3">
    <source>
        <dbReference type="EMBL" id="RGQ86997.1"/>
    </source>
</evidence>
<name>A0A412CHC5_9FIRM</name>
<dbReference type="InterPro" id="IPR053827">
    <property type="entry name" value="Gp10_C"/>
</dbReference>
<dbReference type="Pfam" id="PF21939">
    <property type="entry name" value="Gp10_C"/>
    <property type="match status" value="1"/>
</dbReference>
<dbReference type="EMBL" id="QRTP01000001">
    <property type="protein sequence ID" value="RGQ86997.1"/>
    <property type="molecule type" value="Genomic_DNA"/>
</dbReference>
<comment type="caution">
    <text evidence="3">The sequence shown here is derived from an EMBL/GenBank/DDBJ whole genome shotgun (WGS) entry which is preliminary data.</text>
</comment>
<dbReference type="SUPFAM" id="SSF88874">
    <property type="entry name" value="Receptor-binding domain of short tail fibre protein gp12"/>
    <property type="match status" value="1"/>
</dbReference>
<feature type="region of interest" description="Disordered" evidence="1">
    <location>
        <begin position="1"/>
        <end position="40"/>
    </location>
</feature>
<sequence length="88" mass="9774">MGELPAHNHTASTNTTGNHTHQFQLYGPNGDTNLNFPSDYDTNYARNKGTTLSAGNHSHTININNTGSSQAHNNIQPYLTVYMWKRIS</sequence>
<dbReference type="AlphaFoldDB" id="A0A412CHC5"/>
<feature type="domain" description="Baseplate structural protein Gp10 C-terminal" evidence="2">
    <location>
        <begin position="3"/>
        <end position="87"/>
    </location>
</feature>
<dbReference type="RefSeq" id="WP_118035307.1">
    <property type="nucleotide sequence ID" value="NZ_QRTP01000001.1"/>
</dbReference>
<proteinExistence type="predicted"/>
<evidence type="ECO:0000256" key="1">
    <source>
        <dbReference type="SAM" id="MobiDB-lite"/>
    </source>
</evidence>
<organism evidence="3 4">
    <name type="scientific">Megamonas rupellensis</name>
    <dbReference type="NCBI Taxonomy" id="491921"/>
    <lineage>
        <taxon>Bacteria</taxon>
        <taxon>Bacillati</taxon>
        <taxon>Bacillota</taxon>
        <taxon>Negativicutes</taxon>
        <taxon>Selenomonadales</taxon>
        <taxon>Selenomonadaceae</taxon>
        <taxon>Megamonas</taxon>
    </lineage>
</organism>
<reference evidence="3 4" key="1">
    <citation type="submission" date="2018-08" db="EMBL/GenBank/DDBJ databases">
        <title>A genome reference for cultivated species of the human gut microbiota.</title>
        <authorList>
            <person name="Zou Y."/>
            <person name="Xue W."/>
            <person name="Luo G."/>
        </authorList>
    </citation>
    <scope>NUCLEOTIDE SEQUENCE [LARGE SCALE GENOMIC DNA]</scope>
    <source>
        <strain evidence="3 4">AF27-12</strain>
    </source>
</reference>
<accession>A0A412CHC5</accession>
<gene>
    <name evidence="3" type="ORF">DWY77_00070</name>
</gene>
<evidence type="ECO:0000313" key="4">
    <source>
        <dbReference type="Proteomes" id="UP000286147"/>
    </source>
</evidence>